<feature type="domain" description="FAD-binding" evidence="6">
    <location>
        <begin position="8"/>
        <end position="186"/>
    </location>
</feature>
<keyword evidence="3" id="KW-0274">FAD</keyword>
<dbReference type="InterPro" id="IPR036188">
    <property type="entry name" value="FAD/NAD-bd_sf"/>
</dbReference>
<keyword evidence="4" id="KW-0560">Oxidoreductase</keyword>
<dbReference type="Pfam" id="PF01494">
    <property type="entry name" value="FAD_binding_3"/>
    <property type="match status" value="1"/>
</dbReference>
<evidence type="ECO:0000313" key="7">
    <source>
        <dbReference type="EMBL" id="KAL0570339.1"/>
    </source>
</evidence>
<evidence type="ECO:0000313" key="8">
    <source>
        <dbReference type="Proteomes" id="UP001465976"/>
    </source>
</evidence>
<keyword evidence="5" id="KW-0503">Monooxygenase</keyword>
<proteinExistence type="inferred from homology"/>
<dbReference type="InterPro" id="IPR002938">
    <property type="entry name" value="FAD-bd"/>
</dbReference>
<dbReference type="PRINTS" id="PR00420">
    <property type="entry name" value="RNGMNOXGNASE"/>
</dbReference>
<dbReference type="Gene3D" id="3.50.50.60">
    <property type="entry name" value="FAD/NAD(P)-binding domain"/>
    <property type="match status" value="1"/>
</dbReference>
<evidence type="ECO:0000256" key="4">
    <source>
        <dbReference type="ARBA" id="ARBA00023002"/>
    </source>
</evidence>
<accession>A0ABR3F525</accession>
<gene>
    <name evidence="7" type="ORF">V5O48_011636</name>
</gene>
<dbReference type="Proteomes" id="UP001465976">
    <property type="component" value="Unassembled WGS sequence"/>
</dbReference>
<evidence type="ECO:0000256" key="5">
    <source>
        <dbReference type="ARBA" id="ARBA00023033"/>
    </source>
</evidence>
<name>A0ABR3F525_9AGAR</name>
<evidence type="ECO:0000256" key="2">
    <source>
        <dbReference type="ARBA" id="ARBA00022630"/>
    </source>
</evidence>
<feature type="non-terminal residue" evidence="7">
    <location>
        <position position="248"/>
    </location>
</feature>
<comment type="caution">
    <text evidence="7">The sequence shown here is derived from an EMBL/GenBank/DDBJ whole genome shotgun (WGS) entry which is preliminary data.</text>
</comment>
<organism evidence="7 8">
    <name type="scientific">Marasmius crinis-equi</name>
    <dbReference type="NCBI Taxonomy" id="585013"/>
    <lineage>
        <taxon>Eukaryota</taxon>
        <taxon>Fungi</taxon>
        <taxon>Dikarya</taxon>
        <taxon>Basidiomycota</taxon>
        <taxon>Agaricomycotina</taxon>
        <taxon>Agaricomycetes</taxon>
        <taxon>Agaricomycetidae</taxon>
        <taxon>Agaricales</taxon>
        <taxon>Marasmiineae</taxon>
        <taxon>Marasmiaceae</taxon>
        <taxon>Marasmius</taxon>
    </lineage>
</organism>
<keyword evidence="2" id="KW-0285">Flavoprotein</keyword>
<comment type="similarity">
    <text evidence="1">Belongs to the paxM FAD-dependent monooxygenase family.</text>
</comment>
<dbReference type="SUPFAM" id="SSF51905">
    <property type="entry name" value="FAD/NAD(P)-binding domain"/>
    <property type="match status" value="1"/>
</dbReference>
<evidence type="ECO:0000256" key="1">
    <source>
        <dbReference type="ARBA" id="ARBA00007992"/>
    </source>
</evidence>
<protein>
    <recommendedName>
        <fullName evidence="6">FAD-binding domain-containing protein</fullName>
    </recommendedName>
</protein>
<sequence length="248" mass="26626">MTGSPSTTTIAIVGGGIAGLASAISLQRLPNVSVHLFEQASELREVGASIALGPNGLRGLEEMGVGEALGDDVGFRSDHGIPHIFQHWKTGEVLATERHSPGVTESRHHTSRFYRPHLVQVLASHIPSDKLHLGKRLVGIKFSEDTDGATGKPILQLEDEEFIADLVVGADGIKSRIRQSYLSDFEIQPTGQISLRAVFPISRLADLGISKVENTVHTIGPDRMFFSSALVGGLFTIVTSKFEDVSSP</sequence>
<dbReference type="PANTHER" id="PTHR13789">
    <property type="entry name" value="MONOOXYGENASE"/>
    <property type="match status" value="1"/>
</dbReference>
<dbReference type="EMBL" id="JBAHYK010000954">
    <property type="protein sequence ID" value="KAL0570339.1"/>
    <property type="molecule type" value="Genomic_DNA"/>
</dbReference>
<keyword evidence="8" id="KW-1185">Reference proteome</keyword>
<dbReference type="PANTHER" id="PTHR13789:SF309">
    <property type="entry name" value="PUTATIVE (AFU_ORTHOLOGUE AFUA_6G14510)-RELATED"/>
    <property type="match status" value="1"/>
</dbReference>
<evidence type="ECO:0000256" key="3">
    <source>
        <dbReference type="ARBA" id="ARBA00022827"/>
    </source>
</evidence>
<evidence type="ECO:0000259" key="6">
    <source>
        <dbReference type="Pfam" id="PF01494"/>
    </source>
</evidence>
<dbReference type="InterPro" id="IPR050493">
    <property type="entry name" value="FAD-dep_Monooxygenase_BioMet"/>
</dbReference>
<reference evidence="7 8" key="1">
    <citation type="submission" date="2024-02" db="EMBL/GenBank/DDBJ databases">
        <title>A draft genome for the cacao thread blight pathogen Marasmius crinis-equi.</title>
        <authorList>
            <person name="Cohen S.P."/>
            <person name="Baruah I.K."/>
            <person name="Amoako-Attah I."/>
            <person name="Bukari Y."/>
            <person name="Meinhardt L.W."/>
            <person name="Bailey B.A."/>
        </authorList>
    </citation>
    <scope>NUCLEOTIDE SEQUENCE [LARGE SCALE GENOMIC DNA]</scope>
    <source>
        <strain evidence="7 8">GH-76</strain>
    </source>
</reference>